<feature type="region of interest" description="Disordered" evidence="5">
    <location>
        <begin position="149"/>
        <end position="187"/>
    </location>
</feature>
<protein>
    <recommendedName>
        <fullName evidence="4">Lipopolysaccharide export system protein LptA</fullName>
    </recommendedName>
</protein>
<comment type="caution">
    <text evidence="7">The sequence shown here is derived from an EMBL/GenBank/DDBJ whole genome shotgun (WGS) entry which is preliminary data.</text>
</comment>
<comment type="subcellular location">
    <subcellularLocation>
        <location evidence="4">Periplasm</location>
    </subcellularLocation>
</comment>
<feature type="domain" description="Organic solvent tolerance-like N-terminal" evidence="6">
    <location>
        <begin position="39"/>
        <end position="148"/>
    </location>
</feature>
<keyword evidence="2 4" id="KW-0732">Signal</keyword>
<keyword evidence="3 4" id="KW-0574">Periplasm</keyword>
<dbReference type="EMBL" id="BSYJ01000002">
    <property type="protein sequence ID" value="GMG86601.1"/>
    <property type="molecule type" value="Genomic_DNA"/>
</dbReference>
<comment type="similarity">
    <text evidence="4">Belongs to the LptA family.</text>
</comment>
<evidence type="ECO:0000259" key="6">
    <source>
        <dbReference type="Pfam" id="PF03968"/>
    </source>
</evidence>
<sequence precursor="true">MRPAKAPLNKSLGLTASLLLALAAPALQALPGDRDQPIKVKSEHLEADRSKNLSVYSGNVEISQGSLKISADRVEVYGNEKGELSRVVAIGKPARFEQKVSASEGLVKAHARRIEFTIRSDMLNLSGEAFVDRDGNTLAAEKIEYDMSGEQMKAQGNQKGEQSGVEMIWQPEKPANQKNNNSKKKGQ</sequence>
<dbReference type="PANTHER" id="PTHR36504:SF1">
    <property type="entry name" value="LIPOPOLYSACCHARIDE EXPORT SYSTEM PROTEIN LPTA"/>
    <property type="match status" value="1"/>
</dbReference>
<accession>A0ABQ6LX07</accession>
<dbReference type="NCBIfam" id="TIGR03002">
    <property type="entry name" value="outer_YhbN_LptA"/>
    <property type="match status" value="1"/>
</dbReference>
<evidence type="ECO:0000256" key="3">
    <source>
        <dbReference type="ARBA" id="ARBA00022764"/>
    </source>
</evidence>
<name>A0ABQ6LX07_9GAMM</name>
<feature type="signal peptide" evidence="4">
    <location>
        <begin position="1"/>
        <end position="29"/>
    </location>
</feature>
<dbReference type="InterPro" id="IPR005653">
    <property type="entry name" value="OstA-like_N"/>
</dbReference>
<evidence type="ECO:0000313" key="7">
    <source>
        <dbReference type="EMBL" id="GMG86601.1"/>
    </source>
</evidence>
<feature type="chain" id="PRO_5044914861" description="Lipopolysaccharide export system protein LptA" evidence="4">
    <location>
        <begin position="30"/>
        <end position="187"/>
    </location>
</feature>
<evidence type="ECO:0000256" key="4">
    <source>
        <dbReference type="HAMAP-Rule" id="MF_01914"/>
    </source>
</evidence>
<evidence type="ECO:0000256" key="1">
    <source>
        <dbReference type="ARBA" id="ARBA00022448"/>
    </source>
</evidence>
<dbReference type="HAMAP" id="MF_01914">
    <property type="entry name" value="LPS_assembly_LptA"/>
    <property type="match status" value="1"/>
</dbReference>
<keyword evidence="8" id="KW-1185">Reference proteome</keyword>
<keyword evidence="1 4" id="KW-0813">Transport</keyword>
<evidence type="ECO:0000256" key="5">
    <source>
        <dbReference type="SAM" id="MobiDB-lite"/>
    </source>
</evidence>
<dbReference type="InterPro" id="IPR014340">
    <property type="entry name" value="LptA"/>
</dbReference>
<dbReference type="RefSeq" id="WP_285763144.1">
    <property type="nucleotide sequence ID" value="NZ_BSYJ01000002.1"/>
</dbReference>
<evidence type="ECO:0000256" key="2">
    <source>
        <dbReference type="ARBA" id="ARBA00022729"/>
    </source>
</evidence>
<organism evidence="7 8">
    <name type="scientific">Biformimicrobium ophioploci</name>
    <dbReference type="NCBI Taxonomy" id="3036711"/>
    <lineage>
        <taxon>Bacteria</taxon>
        <taxon>Pseudomonadati</taxon>
        <taxon>Pseudomonadota</taxon>
        <taxon>Gammaproteobacteria</taxon>
        <taxon>Cellvibrionales</taxon>
        <taxon>Microbulbiferaceae</taxon>
        <taxon>Biformimicrobium</taxon>
    </lineage>
</organism>
<dbReference type="Gene3D" id="2.60.450.10">
    <property type="entry name" value="Lipopolysaccharide (LPS) transport protein A like domain"/>
    <property type="match status" value="1"/>
</dbReference>
<dbReference type="Proteomes" id="UP001224392">
    <property type="component" value="Unassembled WGS sequence"/>
</dbReference>
<dbReference type="Pfam" id="PF03968">
    <property type="entry name" value="LptD_N"/>
    <property type="match status" value="1"/>
</dbReference>
<reference evidence="7 8" key="1">
    <citation type="submission" date="2023-04" db="EMBL/GenBank/DDBJ databases">
        <title>Marinobulbifer ophiurae gen. nov., sp. Nov., isolate from tissue of brittle star Ophioplocus japonicus.</title>
        <authorList>
            <person name="Kawano K."/>
            <person name="Sawayama S."/>
            <person name="Nakagawa S."/>
        </authorList>
    </citation>
    <scope>NUCLEOTIDE SEQUENCE [LARGE SCALE GENOMIC DNA]</scope>
    <source>
        <strain evidence="7 8">NKW57</strain>
    </source>
</reference>
<proteinExistence type="inferred from homology"/>
<dbReference type="PANTHER" id="PTHR36504">
    <property type="entry name" value="LIPOPOLYSACCHARIDE EXPORT SYSTEM PROTEIN LPTA"/>
    <property type="match status" value="1"/>
</dbReference>
<dbReference type="InterPro" id="IPR052037">
    <property type="entry name" value="LPS_export_LptA"/>
</dbReference>
<evidence type="ECO:0000313" key="8">
    <source>
        <dbReference type="Proteomes" id="UP001224392"/>
    </source>
</evidence>
<gene>
    <name evidence="4 7" type="primary">lptA</name>
    <name evidence="7" type="ORF">MNKW57_09220</name>
</gene>
<comment type="subunit">
    <text evidence="4">Component of the lipopolysaccharide transport and assembly complex.</text>
</comment>
<comment type="function">
    <text evidence="4">Involved in the assembly of lipopolysaccharide (LPS). Required for the translocation of LPS from the inner membrane to the outer membrane. May form a bridge between the inner membrane and the outer membrane, via interactions with LptC and LptD, thereby facilitating LPS transfer across the periplasm.</text>
</comment>